<keyword evidence="5" id="KW-0206">Cytoskeleton</keyword>
<name>A0A6J1PRG0_9HYME</name>
<feature type="coiled-coil region" evidence="6">
    <location>
        <begin position="47"/>
        <end position="81"/>
    </location>
</feature>
<comment type="subcellular location">
    <subcellularLocation>
        <location evidence="1">Cytoplasm</location>
        <location evidence="1">Cytoskeleton</location>
    </subcellularLocation>
</comment>
<keyword evidence="7" id="KW-1185">Reference proteome</keyword>
<keyword evidence="6" id="KW-0175">Coiled coil</keyword>
<evidence type="ECO:0000256" key="1">
    <source>
        <dbReference type="ARBA" id="ARBA00004245"/>
    </source>
</evidence>
<dbReference type="PANTHER" id="PTHR46321">
    <property type="entry name" value="KIF1-BINDING PROTEIN"/>
    <property type="match status" value="1"/>
</dbReference>
<dbReference type="OrthoDB" id="7554758at2759"/>
<dbReference type="RefSeq" id="XP_024871851.1">
    <property type="nucleotide sequence ID" value="XM_025016083.1"/>
</dbReference>
<dbReference type="InterPro" id="IPR022083">
    <property type="entry name" value="KBP"/>
</dbReference>
<dbReference type="AlphaFoldDB" id="A0A6J1PRG0"/>
<dbReference type="GO" id="GO:0005856">
    <property type="term" value="C:cytoskeleton"/>
    <property type="evidence" value="ECO:0007669"/>
    <property type="project" value="UniProtKB-SubCell"/>
</dbReference>
<dbReference type="Pfam" id="PF12309">
    <property type="entry name" value="KBP_C"/>
    <property type="match status" value="1"/>
</dbReference>
<evidence type="ECO:0000256" key="2">
    <source>
        <dbReference type="ARBA" id="ARBA00010305"/>
    </source>
</evidence>
<protein>
    <recommendedName>
        <fullName evidence="3">KIF-binding protein</fullName>
    </recommendedName>
</protein>
<sequence>MFAYFKQVMEEKLAILQLETVPAESATSMNISKKFLGVLQLSFEVKYMDEDTKLAKKRNKIKALQERMNVLYHNVDVLKDQNFDDRVALATAYYNIGLEYVTSTDIDDLETALHCLSSCLELLKGKMFDRRAILTSIGALNELHSLSEKFEKKKDNEFLNTAMLLYHTYTNKDNYPDPIHVANLVGIKEKESNPKIILNNLHHTTLQDLGRQYLTRSQDKREFVIYTHLLLNDRLIDLIYGHTKYDDKCFDIALTLFDLSRYFLANDLFTEAKSRIAIGDYVIDRFVENLSAEKKASLNLNKSFNNAFAVSARSWGFYGVSLLRFWMKKFSQNREKSSEIQDEMSKLETKSKESNLMISDLLEKKLEHITKITETCILNLADAKSVFVKTLRELETAKEYFTADTDIENYAKITLKISDTCKYLAGFEEQRDKQIKLHKRRVECLEDARKKFRTTIENDRELQIYKRI</sequence>
<evidence type="ECO:0000256" key="6">
    <source>
        <dbReference type="SAM" id="Coils"/>
    </source>
</evidence>
<dbReference type="PANTHER" id="PTHR46321:SF1">
    <property type="entry name" value="KIF-BINDING PROTEIN"/>
    <property type="match status" value="1"/>
</dbReference>
<evidence type="ECO:0000256" key="5">
    <source>
        <dbReference type="ARBA" id="ARBA00023212"/>
    </source>
</evidence>
<feature type="non-terminal residue" evidence="8">
    <location>
        <position position="468"/>
    </location>
</feature>
<evidence type="ECO:0000256" key="4">
    <source>
        <dbReference type="ARBA" id="ARBA00022490"/>
    </source>
</evidence>
<gene>
    <name evidence="8" type="primary">LOC112454589</name>
</gene>
<dbReference type="GeneID" id="112454589"/>
<accession>A0A6J1PRG0</accession>
<proteinExistence type="inferred from homology"/>
<keyword evidence="4" id="KW-0963">Cytoplasm</keyword>
<comment type="similarity">
    <text evidence="2">Belongs to the KIF-binding protein family.</text>
</comment>
<organism evidence="7 8">
    <name type="scientific">Temnothorax curvispinosus</name>
    <dbReference type="NCBI Taxonomy" id="300111"/>
    <lineage>
        <taxon>Eukaryota</taxon>
        <taxon>Metazoa</taxon>
        <taxon>Ecdysozoa</taxon>
        <taxon>Arthropoda</taxon>
        <taxon>Hexapoda</taxon>
        <taxon>Insecta</taxon>
        <taxon>Pterygota</taxon>
        <taxon>Neoptera</taxon>
        <taxon>Endopterygota</taxon>
        <taxon>Hymenoptera</taxon>
        <taxon>Apocrita</taxon>
        <taxon>Aculeata</taxon>
        <taxon>Formicoidea</taxon>
        <taxon>Formicidae</taxon>
        <taxon>Myrmicinae</taxon>
        <taxon>Temnothorax</taxon>
    </lineage>
</organism>
<reference evidence="8" key="1">
    <citation type="submission" date="2025-08" db="UniProtKB">
        <authorList>
            <consortium name="RefSeq"/>
        </authorList>
    </citation>
    <scope>IDENTIFICATION</scope>
    <source>
        <tissue evidence="8">Whole body</tissue>
    </source>
</reference>
<dbReference type="Proteomes" id="UP000504618">
    <property type="component" value="Unplaced"/>
</dbReference>
<evidence type="ECO:0000256" key="3">
    <source>
        <dbReference type="ARBA" id="ARBA00016840"/>
    </source>
</evidence>
<evidence type="ECO:0000313" key="7">
    <source>
        <dbReference type="Proteomes" id="UP000504618"/>
    </source>
</evidence>
<evidence type="ECO:0000313" key="8">
    <source>
        <dbReference type="RefSeq" id="XP_024871851.1"/>
    </source>
</evidence>